<evidence type="ECO:0000313" key="1">
    <source>
        <dbReference type="EMBL" id="KAJ7333431.1"/>
    </source>
</evidence>
<dbReference type="EMBL" id="JARIHO010000034">
    <property type="protein sequence ID" value="KAJ7333431.1"/>
    <property type="molecule type" value="Genomic_DNA"/>
</dbReference>
<comment type="caution">
    <text evidence="1">The sequence shown here is derived from an EMBL/GenBank/DDBJ whole genome shotgun (WGS) entry which is preliminary data.</text>
</comment>
<reference evidence="1" key="1">
    <citation type="submission" date="2023-03" db="EMBL/GenBank/DDBJ databases">
        <title>Massive genome expansion in bonnet fungi (Mycena s.s.) driven by repeated elements and novel gene families across ecological guilds.</title>
        <authorList>
            <consortium name="Lawrence Berkeley National Laboratory"/>
            <person name="Harder C.B."/>
            <person name="Miyauchi S."/>
            <person name="Viragh M."/>
            <person name="Kuo A."/>
            <person name="Thoen E."/>
            <person name="Andreopoulos B."/>
            <person name="Lu D."/>
            <person name="Skrede I."/>
            <person name="Drula E."/>
            <person name="Henrissat B."/>
            <person name="Morin E."/>
            <person name="Kohler A."/>
            <person name="Barry K."/>
            <person name="LaButti K."/>
            <person name="Morin E."/>
            <person name="Salamov A."/>
            <person name="Lipzen A."/>
            <person name="Mereny Z."/>
            <person name="Hegedus B."/>
            <person name="Baldrian P."/>
            <person name="Stursova M."/>
            <person name="Weitz H."/>
            <person name="Taylor A."/>
            <person name="Grigoriev I.V."/>
            <person name="Nagy L.G."/>
            <person name="Martin F."/>
            <person name="Kauserud H."/>
        </authorList>
    </citation>
    <scope>NUCLEOTIDE SEQUENCE</scope>
    <source>
        <strain evidence="1">CBHHK002</strain>
    </source>
</reference>
<evidence type="ECO:0000313" key="2">
    <source>
        <dbReference type="Proteomes" id="UP001218218"/>
    </source>
</evidence>
<dbReference type="Proteomes" id="UP001218218">
    <property type="component" value="Unassembled WGS sequence"/>
</dbReference>
<dbReference type="AlphaFoldDB" id="A0AAD7EJZ2"/>
<organism evidence="1 2">
    <name type="scientific">Mycena albidolilacea</name>
    <dbReference type="NCBI Taxonomy" id="1033008"/>
    <lineage>
        <taxon>Eukaryota</taxon>
        <taxon>Fungi</taxon>
        <taxon>Dikarya</taxon>
        <taxon>Basidiomycota</taxon>
        <taxon>Agaricomycotina</taxon>
        <taxon>Agaricomycetes</taxon>
        <taxon>Agaricomycetidae</taxon>
        <taxon>Agaricales</taxon>
        <taxon>Marasmiineae</taxon>
        <taxon>Mycenaceae</taxon>
        <taxon>Mycena</taxon>
    </lineage>
</organism>
<gene>
    <name evidence="1" type="ORF">DFH08DRAFT_1083823</name>
</gene>
<sequence>MAPASIADLPNELLIDILGKPTFSTEALYFLGLLSRRLNFIALPIYFARTGVDLETRSATIALTTSRFDPLSALQVYLFLPPTMEKIVCSFPHPSCLTIFPFLAQFERVYRFLARLTAVGAVTLELDNRIEGRCLTVGKDNVLDAWASQYGCLLSCVIDKGCSSLAVINGLHLTETYELHRPQKILPRQLTRLFTRPDPGSGLTFQRDPEWGVADIVLVLPSFSGSGSQLTSLNIHSATLLVPPGLVWTLTVLRKSLIRSLVIRMSVMADMGHGAAPLAAVALNLTSISLIDIHPCNEPAIFAFLAHFPVLTDLELTHVDYFTCTQLKLKGPRALQPFPHLLHPATAGFEFKLHRVQRCPWV</sequence>
<keyword evidence="2" id="KW-1185">Reference proteome</keyword>
<name>A0AAD7EJZ2_9AGAR</name>
<proteinExistence type="predicted"/>
<evidence type="ECO:0008006" key="3">
    <source>
        <dbReference type="Google" id="ProtNLM"/>
    </source>
</evidence>
<protein>
    <recommendedName>
        <fullName evidence="3">F-box domain-containing protein</fullName>
    </recommendedName>
</protein>
<accession>A0AAD7EJZ2</accession>